<accession>A0A6S8T3W1</accession>
<dbReference type="EMBL" id="HBNS01026899">
    <property type="protein sequence ID" value="CAE4619163.1"/>
    <property type="molecule type" value="Transcribed_RNA"/>
</dbReference>
<evidence type="ECO:0000313" key="1">
    <source>
        <dbReference type="EMBL" id="CAE4619163.1"/>
    </source>
</evidence>
<gene>
    <name evidence="1" type="ORF">DBRI00130_LOCUS21173</name>
</gene>
<dbReference type="GO" id="GO:0006629">
    <property type="term" value="P:lipid metabolic process"/>
    <property type="evidence" value="ECO:0007669"/>
    <property type="project" value="TreeGrafter"/>
</dbReference>
<sequence>MGDYNIQLDDSYKGKIVKGCPAYEDLRQSSMDNFDMTKYQGLWYWQKVHDWTQFKEIYDTTLEIKLSDDGRSYTNNLGIKGPSPKSNPLSWDKSPIANGAHYFWGGDINENDVRGLALERGFGVEFPNYIIDVKTDSNTREYKEAIQFQCIEVGGVRLYEGIDFMSRTPEMSDEELNDMHARAEKAGLYPYGASPEQMHHIERKSSSDDVHNAWQTLWEVVGVNKLLDMAAEITKESII</sequence>
<dbReference type="PANTHER" id="PTHR10612">
    <property type="entry name" value="APOLIPOPROTEIN D"/>
    <property type="match status" value="1"/>
</dbReference>
<dbReference type="InterPro" id="IPR012674">
    <property type="entry name" value="Calycin"/>
</dbReference>
<dbReference type="GO" id="GO:0000302">
    <property type="term" value="P:response to reactive oxygen species"/>
    <property type="evidence" value="ECO:0007669"/>
    <property type="project" value="TreeGrafter"/>
</dbReference>
<dbReference type="SUPFAM" id="SSF50814">
    <property type="entry name" value="Lipocalins"/>
    <property type="match status" value="1"/>
</dbReference>
<dbReference type="AlphaFoldDB" id="A0A6S8T3W1"/>
<protein>
    <submittedName>
        <fullName evidence="1">Uncharacterized protein</fullName>
    </submittedName>
</protein>
<organism evidence="1">
    <name type="scientific">Ditylum brightwellii</name>
    <dbReference type="NCBI Taxonomy" id="49249"/>
    <lineage>
        <taxon>Eukaryota</taxon>
        <taxon>Sar</taxon>
        <taxon>Stramenopiles</taxon>
        <taxon>Ochrophyta</taxon>
        <taxon>Bacillariophyta</taxon>
        <taxon>Mediophyceae</taxon>
        <taxon>Lithodesmiophycidae</taxon>
        <taxon>Lithodesmiales</taxon>
        <taxon>Lithodesmiaceae</taxon>
        <taxon>Ditylum</taxon>
    </lineage>
</organism>
<reference evidence="1" key="1">
    <citation type="submission" date="2021-01" db="EMBL/GenBank/DDBJ databases">
        <authorList>
            <person name="Corre E."/>
            <person name="Pelletier E."/>
            <person name="Niang G."/>
            <person name="Scheremetjew M."/>
            <person name="Finn R."/>
            <person name="Kale V."/>
            <person name="Holt S."/>
            <person name="Cochrane G."/>
            <person name="Meng A."/>
            <person name="Brown T."/>
            <person name="Cohen L."/>
        </authorList>
    </citation>
    <scope>NUCLEOTIDE SEQUENCE</scope>
    <source>
        <strain evidence="1">GSO104</strain>
    </source>
</reference>
<dbReference type="Gene3D" id="2.40.128.20">
    <property type="match status" value="1"/>
</dbReference>
<name>A0A6S8T3W1_9STRA</name>
<proteinExistence type="predicted"/>
<dbReference type="GO" id="GO:0005737">
    <property type="term" value="C:cytoplasm"/>
    <property type="evidence" value="ECO:0007669"/>
    <property type="project" value="TreeGrafter"/>
</dbReference>
<dbReference type="PANTHER" id="PTHR10612:SF34">
    <property type="entry name" value="APOLIPOPROTEIN D"/>
    <property type="match status" value="1"/>
</dbReference>